<reference evidence="2 4" key="1">
    <citation type="submission" date="2017-11" db="EMBL/GenBank/DDBJ databases">
        <title>Comparitive Functional Genomics of Dry Heat Resistant strains isolated from the Viking Spacecraft.</title>
        <authorList>
            <person name="Seuylemezian A."/>
            <person name="Cooper K."/>
            <person name="Vaishampayan P."/>
        </authorList>
    </citation>
    <scope>NUCLEOTIDE SEQUENCE [LARGE SCALE GENOMIC DNA]</scope>
    <source>
        <strain evidence="2 4">M4.6</strain>
    </source>
</reference>
<comment type="caution">
    <text evidence="2">The sequence shown here is derived from an EMBL/GenBank/DDBJ whole genome shotgun (WGS) entry which is preliminary data.</text>
</comment>
<keyword evidence="1" id="KW-1133">Transmembrane helix</keyword>
<evidence type="ECO:0000313" key="2">
    <source>
        <dbReference type="EMBL" id="PLR83733.1"/>
    </source>
</evidence>
<dbReference type="EMBL" id="PGVD01000032">
    <property type="protein sequence ID" value="PLR96419.1"/>
    <property type="molecule type" value="Genomic_DNA"/>
</dbReference>
<dbReference type="Proteomes" id="UP000235114">
    <property type="component" value="Unassembled WGS sequence"/>
</dbReference>
<keyword evidence="1" id="KW-0812">Transmembrane</keyword>
<keyword evidence="5" id="KW-1185">Reference proteome</keyword>
<organism evidence="2 4">
    <name type="scientific">Bacillus canaveralius</name>
    <dbReference type="NCBI Taxonomy" id="1403243"/>
    <lineage>
        <taxon>Bacteria</taxon>
        <taxon>Bacillati</taxon>
        <taxon>Bacillota</taxon>
        <taxon>Bacilli</taxon>
        <taxon>Bacillales</taxon>
        <taxon>Bacillaceae</taxon>
        <taxon>Bacillus</taxon>
    </lineage>
</organism>
<dbReference type="RefSeq" id="WP_101576782.1">
    <property type="nucleotide sequence ID" value="NZ_PGVA01000016.1"/>
</dbReference>
<accession>A0A2N5GN92</accession>
<proteinExistence type="predicted"/>
<dbReference type="Proteomes" id="UP000234951">
    <property type="component" value="Unassembled WGS sequence"/>
</dbReference>
<sequence>MRKILIISLLMLVVVIVIIMIMNKTPDFPANEINDSDAIDKLRQSETDIVLVGNAEDKEWYLTLFNKGEGQKNFIKEMENKGWTFETQEGSGFLFRKGEQELKASCVIWNKKYNVCHAPETNN</sequence>
<evidence type="ECO:0000313" key="5">
    <source>
        <dbReference type="Proteomes" id="UP000235114"/>
    </source>
</evidence>
<dbReference type="EMBL" id="PGVA01000016">
    <property type="protein sequence ID" value="PLR83733.1"/>
    <property type="molecule type" value="Genomic_DNA"/>
</dbReference>
<reference evidence="3 5" key="2">
    <citation type="submission" date="2017-12" db="EMBL/GenBank/DDBJ databases">
        <title>Comparative Functional Genomics of Dry Heat Resistant strains isolated from the Viking Spacecraft.</title>
        <authorList>
            <person name="Seuylemezian A."/>
            <person name="Cooper K."/>
            <person name="Vaishampayan P."/>
        </authorList>
    </citation>
    <scope>NUCLEOTIDE SEQUENCE [LARGE SCALE GENOMIC DNA]</scope>
    <source>
        <strain evidence="3 5">ATCC 29669</strain>
    </source>
</reference>
<gene>
    <name evidence="2" type="ORF">CU635_08300</name>
    <name evidence="3" type="ORF">CVD25_11880</name>
</gene>
<keyword evidence="1" id="KW-0472">Membrane</keyword>
<dbReference type="OrthoDB" id="6194834at2"/>
<evidence type="ECO:0000313" key="4">
    <source>
        <dbReference type="Proteomes" id="UP000234951"/>
    </source>
</evidence>
<evidence type="ECO:0000313" key="3">
    <source>
        <dbReference type="EMBL" id="PLR96419.1"/>
    </source>
</evidence>
<evidence type="ECO:0000256" key="1">
    <source>
        <dbReference type="SAM" id="Phobius"/>
    </source>
</evidence>
<name>A0A2N5GN92_9BACI</name>
<protein>
    <submittedName>
        <fullName evidence="2">Uncharacterized protein</fullName>
    </submittedName>
</protein>
<feature type="transmembrane region" description="Helical" evidence="1">
    <location>
        <begin position="5"/>
        <end position="22"/>
    </location>
</feature>
<dbReference type="AlphaFoldDB" id="A0A2N5GN92"/>